<dbReference type="RefSeq" id="WP_135416447.1">
    <property type="nucleotide sequence ID" value="NZ_SRLB01000012.1"/>
</dbReference>
<organism evidence="1 2">
    <name type="scientific">Methylobacterium nonmethylotrophicum</name>
    <dbReference type="NCBI Taxonomy" id="1141884"/>
    <lineage>
        <taxon>Bacteria</taxon>
        <taxon>Pseudomonadati</taxon>
        <taxon>Pseudomonadota</taxon>
        <taxon>Alphaproteobacteria</taxon>
        <taxon>Hyphomicrobiales</taxon>
        <taxon>Methylobacteriaceae</taxon>
        <taxon>Methylobacterium</taxon>
    </lineage>
</organism>
<dbReference type="AlphaFoldDB" id="A0A4Z0NQI5"/>
<evidence type="ECO:0000313" key="1">
    <source>
        <dbReference type="EMBL" id="TGD98040.1"/>
    </source>
</evidence>
<comment type="caution">
    <text evidence="1">The sequence shown here is derived from an EMBL/GenBank/DDBJ whole genome shotgun (WGS) entry which is preliminary data.</text>
</comment>
<dbReference type="Proteomes" id="UP000297535">
    <property type="component" value="Unassembled WGS sequence"/>
</dbReference>
<evidence type="ECO:0000313" key="2">
    <source>
        <dbReference type="Proteomes" id="UP000297535"/>
    </source>
</evidence>
<dbReference type="InterPro" id="IPR036259">
    <property type="entry name" value="MFS_trans_sf"/>
</dbReference>
<sequence>MSADLGLAAAKRVPIVSGVPLPMATAALRRVTRGRGIGALGRAVVSDTAPREAGGRGGGLSDTVGDLACIAAPLAVGATVQQTGANGGAPVFAGLDAPAGLCDLVAVGESRRVALRP</sequence>
<reference evidence="1 2" key="1">
    <citation type="submission" date="2019-04" db="EMBL/GenBank/DDBJ databases">
        <authorList>
            <person name="Feng G."/>
            <person name="Zhu H."/>
        </authorList>
    </citation>
    <scope>NUCLEOTIDE SEQUENCE [LARGE SCALE GENOMIC DNA]</scope>
    <source>
        <strain evidence="1 2">6HR-1</strain>
    </source>
</reference>
<gene>
    <name evidence="1" type="ORF">EU555_17990</name>
</gene>
<keyword evidence="2" id="KW-1185">Reference proteome</keyword>
<dbReference type="EMBL" id="SRLB01000012">
    <property type="protein sequence ID" value="TGD98040.1"/>
    <property type="molecule type" value="Genomic_DNA"/>
</dbReference>
<name>A0A4Z0NQI5_9HYPH</name>
<dbReference type="SUPFAM" id="SSF103473">
    <property type="entry name" value="MFS general substrate transporter"/>
    <property type="match status" value="1"/>
</dbReference>
<accession>A0A4Z0NQI5</accession>
<protein>
    <submittedName>
        <fullName evidence="1">Uncharacterized protein</fullName>
    </submittedName>
</protein>
<proteinExistence type="predicted"/>